<gene>
    <name evidence="2" type="ORF">ATSB10_28510</name>
</gene>
<feature type="chain" id="PRO_5007823504" description="Lipid A 3-O-deacylase" evidence="1">
    <location>
        <begin position="26"/>
        <end position="176"/>
    </location>
</feature>
<dbReference type="RefSeq" id="WP_335645870.1">
    <property type="nucleotide sequence ID" value="NZ_CP014841.1"/>
</dbReference>
<protein>
    <recommendedName>
        <fullName evidence="4">Lipid A 3-O-deacylase</fullName>
    </recommendedName>
</protein>
<dbReference type="InterPro" id="IPR018550">
    <property type="entry name" value="Lipid-A_deacylase-rel"/>
</dbReference>
<dbReference type="Gene3D" id="2.40.160.20">
    <property type="match status" value="1"/>
</dbReference>
<evidence type="ECO:0000256" key="1">
    <source>
        <dbReference type="SAM" id="SignalP"/>
    </source>
</evidence>
<dbReference type="EMBL" id="CP014841">
    <property type="protein sequence ID" value="AND70305.1"/>
    <property type="molecule type" value="Genomic_DNA"/>
</dbReference>
<reference evidence="2 3" key="1">
    <citation type="submission" date="2016-02" db="EMBL/GenBank/DDBJ databases">
        <title>Complete genome sequencing and analysis of ATSB10, Dyella thiooxydans isolated from rhizosphere soil of sunflower (Helianthus annuus L.).</title>
        <authorList>
            <person name="Lee Y."/>
            <person name="Hwangbo K."/>
            <person name="Chung H."/>
            <person name="Yoo J."/>
            <person name="Kim K.Y."/>
            <person name="Sa T.M."/>
            <person name="Um Y."/>
            <person name="Madhaiyan M."/>
        </authorList>
    </citation>
    <scope>NUCLEOTIDE SEQUENCE [LARGE SCALE GENOMIC DNA]</scope>
    <source>
        <strain evidence="2 3">ATSB10</strain>
    </source>
</reference>
<sequence length="176" mass="19157">MRATLPFRRLVLAASLLALPVLSQAATRIEVQAGRSYMDSHGANTGFVEAVFAPHAIGNTRLTWSPDVSAGWIDGRKLSQFRGMRYNTSPSVALLAAGARLRTTDESAWYHPVFFSFQVAGTNHTTQALSTHYQFVSTLGLQFDHVTVGVRHISNGSTHKPNRGETMAVVGLGFEI</sequence>
<dbReference type="AlphaFoldDB" id="A0A161JDA1"/>
<proteinExistence type="predicted"/>
<evidence type="ECO:0008006" key="4">
    <source>
        <dbReference type="Google" id="ProtNLM"/>
    </source>
</evidence>
<keyword evidence="1" id="KW-0732">Signal</keyword>
<evidence type="ECO:0000313" key="2">
    <source>
        <dbReference type="EMBL" id="AND70305.1"/>
    </source>
</evidence>
<dbReference type="PATRIC" id="fig|445710.3.peg.2847"/>
<accession>A0A161JDA1</accession>
<dbReference type="STRING" id="445710.ATSB10_28510"/>
<feature type="signal peptide" evidence="1">
    <location>
        <begin position="1"/>
        <end position="25"/>
    </location>
</feature>
<evidence type="ECO:0000313" key="3">
    <source>
        <dbReference type="Proteomes" id="UP000077255"/>
    </source>
</evidence>
<dbReference type="Pfam" id="PF09411">
    <property type="entry name" value="PagL"/>
    <property type="match status" value="1"/>
</dbReference>
<name>A0A161JDA1_9GAMM</name>
<dbReference type="Proteomes" id="UP000077255">
    <property type="component" value="Chromosome"/>
</dbReference>
<keyword evidence="3" id="KW-1185">Reference proteome</keyword>
<dbReference type="KEGG" id="dtx:ATSB10_28510"/>
<organism evidence="2 3">
    <name type="scientific">Dyella thiooxydans</name>
    <dbReference type="NCBI Taxonomy" id="445710"/>
    <lineage>
        <taxon>Bacteria</taxon>
        <taxon>Pseudomonadati</taxon>
        <taxon>Pseudomonadota</taxon>
        <taxon>Gammaproteobacteria</taxon>
        <taxon>Lysobacterales</taxon>
        <taxon>Rhodanobacteraceae</taxon>
        <taxon>Dyella</taxon>
    </lineage>
</organism>